<dbReference type="EMBL" id="LT670844">
    <property type="protein sequence ID" value="SHL81675.1"/>
    <property type="molecule type" value="Genomic_DNA"/>
</dbReference>
<evidence type="ECO:0000256" key="1">
    <source>
        <dbReference type="ARBA" id="ARBA00022553"/>
    </source>
</evidence>
<protein>
    <submittedName>
        <fullName evidence="4">Response regulator receiver domain-containing protein</fullName>
    </submittedName>
</protein>
<dbReference type="InterPro" id="IPR001789">
    <property type="entry name" value="Sig_transdc_resp-reg_receiver"/>
</dbReference>
<dbReference type="Proteomes" id="UP000189935">
    <property type="component" value="Chromosome I"/>
</dbReference>
<evidence type="ECO:0000313" key="4">
    <source>
        <dbReference type="EMBL" id="SHL81675.1"/>
    </source>
</evidence>
<dbReference type="AlphaFoldDB" id="A0A1M7DQC5"/>
<proteinExistence type="predicted"/>
<dbReference type="SUPFAM" id="SSF52172">
    <property type="entry name" value="CheY-like"/>
    <property type="match status" value="1"/>
</dbReference>
<dbReference type="Gene3D" id="3.40.50.2300">
    <property type="match status" value="1"/>
</dbReference>
<feature type="domain" description="Response regulatory" evidence="3">
    <location>
        <begin position="25"/>
        <end position="139"/>
    </location>
</feature>
<gene>
    <name evidence="4" type="ORF">SAMN05444159_6894</name>
</gene>
<sequence>MNGPMRYRKRSVPALGRTVLSTFSVISVIDDDASVRAATTNLLNSHGYVVHTFASAEEFLRSTHLDDTSCVVADVQMPGMSGVDLLTHLRSQGYLAPFIFITAFPEESVRDRALKEGAICFLAKPFAGPSLIKCLTAALKGGRGCTGS</sequence>
<evidence type="ECO:0000259" key="3">
    <source>
        <dbReference type="PROSITE" id="PS50110"/>
    </source>
</evidence>
<dbReference type="InterPro" id="IPR011006">
    <property type="entry name" value="CheY-like_superfamily"/>
</dbReference>
<dbReference type="GO" id="GO:0000160">
    <property type="term" value="P:phosphorelay signal transduction system"/>
    <property type="evidence" value="ECO:0007669"/>
    <property type="project" value="InterPro"/>
</dbReference>
<keyword evidence="1 2" id="KW-0597">Phosphoprotein</keyword>
<evidence type="ECO:0000256" key="2">
    <source>
        <dbReference type="PROSITE-ProRule" id="PRU00169"/>
    </source>
</evidence>
<evidence type="ECO:0000313" key="5">
    <source>
        <dbReference type="Proteomes" id="UP000189935"/>
    </source>
</evidence>
<dbReference type="PROSITE" id="PS50110">
    <property type="entry name" value="RESPONSE_REGULATORY"/>
    <property type="match status" value="1"/>
</dbReference>
<organism evidence="4 5">
    <name type="scientific">Bradyrhizobium lablabi</name>
    <dbReference type="NCBI Taxonomy" id="722472"/>
    <lineage>
        <taxon>Bacteria</taxon>
        <taxon>Pseudomonadati</taxon>
        <taxon>Pseudomonadota</taxon>
        <taxon>Alphaproteobacteria</taxon>
        <taxon>Hyphomicrobiales</taxon>
        <taxon>Nitrobacteraceae</taxon>
        <taxon>Bradyrhizobium</taxon>
    </lineage>
</organism>
<dbReference type="PANTHER" id="PTHR44591">
    <property type="entry name" value="STRESS RESPONSE REGULATOR PROTEIN 1"/>
    <property type="match status" value="1"/>
</dbReference>
<dbReference type="InterPro" id="IPR050595">
    <property type="entry name" value="Bact_response_regulator"/>
</dbReference>
<dbReference type="PANTHER" id="PTHR44591:SF25">
    <property type="entry name" value="CHEMOTAXIS TWO-COMPONENT RESPONSE REGULATOR"/>
    <property type="match status" value="1"/>
</dbReference>
<dbReference type="SMART" id="SM00448">
    <property type="entry name" value="REC"/>
    <property type="match status" value="1"/>
</dbReference>
<reference evidence="4 5" key="1">
    <citation type="submission" date="2016-11" db="EMBL/GenBank/DDBJ databases">
        <authorList>
            <person name="Jaros S."/>
            <person name="Januszkiewicz K."/>
            <person name="Wedrychowicz H."/>
        </authorList>
    </citation>
    <scope>NUCLEOTIDE SEQUENCE [LARGE SCALE GENOMIC DNA]</scope>
    <source>
        <strain evidence="4 5">GAS499</strain>
    </source>
</reference>
<feature type="modified residue" description="4-aspartylphosphate" evidence="2">
    <location>
        <position position="74"/>
    </location>
</feature>
<dbReference type="Pfam" id="PF00072">
    <property type="entry name" value="Response_reg"/>
    <property type="match status" value="1"/>
</dbReference>
<accession>A0A1M7DQC5</accession>
<name>A0A1M7DQC5_9BRAD</name>